<name>A0A2P2CF05_9ZZZZ</name>
<protein>
    <recommendedName>
        <fullName evidence="2">Copper homeostasis protein cutC homolog</fullName>
    </recommendedName>
</protein>
<dbReference type="PANTHER" id="PTHR12598">
    <property type="entry name" value="COPPER HOMEOSTASIS PROTEIN CUTC"/>
    <property type="match status" value="1"/>
</dbReference>
<evidence type="ECO:0000256" key="1">
    <source>
        <dbReference type="ARBA" id="ARBA00007768"/>
    </source>
</evidence>
<dbReference type="Pfam" id="PF03932">
    <property type="entry name" value="CutC"/>
    <property type="match status" value="1"/>
</dbReference>
<evidence type="ECO:0000256" key="2">
    <source>
        <dbReference type="ARBA" id="ARBA00019014"/>
    </source>
</evidence>
<comment type="similarity">
    <text evidence="1">Belongs to the CutC family.</text>
</comment>
<reference evidence="3" key="1">
    <citation type="submission" date="2015-08" db="EMBL/GenBank/DDBJ databases">
        <authorList>
            <person name="Babu N.S."/>
            <person name="Beckwith C.J."/>
            <person name="Beseler K.G."/>
            <person name="Brison A."/>
            <person name="Carone J.V."/>
            <person name="Caskin T.P."/>
            <person name="Diamond M."/>
            <person name="Durham M.E."/>
            <person name="Foxe J.M."/>
            <person name="Go M."/>
            <person name="Henderson B.A."/>
            <person name="Jones I.B."/>
            <person name="McGettigan J.A."/>
            <person name="Micheletti S.J."/>
            <person name="Nasrallah M.E."/>
            <person name="Ortiz D."/>
            <person name="Piller C.R."/>
            <person name="Privatt S.R."/>
            <person name="Schneider S.L."/>
            <person name="Sharp S."/>
            <person name="Smith T.C."/>
            <person name="Stanton J.D."/>
            <person name="Ullery H.E."/>
            <person name="Wilson R.J."/>
            <person name="Serrano M.G."/>
            <person name="Buck G."/>
            <person name="Lee V."/>
            <person name="Wang Y."/>
            <person name="Carvalho R."/>
            <person name="Voegtly L."/>
            <person name="Shi R."/>
            <person name="Duckworth R."/>
            <person name="Johnson A."/>
            <person name="Loviza R."/>
            <person name="Walstead R."/>
            <person name="Shah Z."/>
            <person name="Kiflezghi M."/>
            <person name="Wade K."/>
            <person name="Ball S.L."/>
            <person name="Bradley K.W."/>
            <person name="Asai D.J."/>
            <person name="Bowman C.A."/>
            <person name="Russell D.A."/>
            <person name="Pope W.H."/>
            <person name="Jacobs-Sera D."/>
            <person name="Hendrix R.W."/>
            <person name="Hatfull G.F."/>
        </authorList>
    </citation>
    <scope>NUCLEOTIDE SEQUENCE</scope>
</reference>
<proteinExistence type="inferred from homology"/>
<gene>
    <name evidence="3" type="ORF">NOCA2640007</name>
</gene>
<dbReference type="PANTHER" id="PTHR12598:SF0">
    <property type="entry name" value="COPPER HOMEOSTASIS PROTEIN CUTC HOMOLOG"/>
    <property type="match status" value="1"/>
</dbReference>
<dbReference type="InterPro" id="IPR005627">
    <property type="entry name" value="CutC-like"/>
</dbReference>
<dbReference type="InterPro" id="IPR036822">
    <property type="entry name" value="CutC-like_dom_sf"/>
</dbReference>
<organism evidence="3">
    <name type="scientific">metagenome</name>
    <dbReference type="NCBI Taxonomy" id="256318"/>
    <lineage>
        <taxon>unclassified sequences</taxon>
        <taxon>metagenomes</taxon>
    </lineage>
</organism>
<sequence length="231" mass="24465">MTPPPEPTLEVSVLHPRDIAGAADGGADRLFLVSASGLSPSPAEVSAAVRESDLALRVMLRLSDHRTTNGGEFARLVALAEEYVALGAEGVSFGFLDTDLQVDVETCRALAEALPGVPWTLSRAIDDTLEPHRSWRRVVGLPGLDAVHSAGSPRGLDGGYDDLLSLAESDPSVAALLVPSGGLRAEMVPWFVRAGVTRFHVDQQVRPGASEKAYVDAGHVRSWRLLLDGTA</sequence>
<evidence type="ECO:0000313" key="3">
    <source>
        <dbReference type="EMBL" id="CUR59592.1"/>
    </source>
</evidence>
<dbReference type="AlphaFoldDB" id="A0A2P2CF05"/>
<dbReference type="GO" id="GO:0005507">
    <property type="term" value="F:copper ion binding"/>
    <property type="evidence" value="ECO:0007669"/>
    <property type="project" value="TreeGrafter"/>
</dbReference>
<dbReference type="SUPFAM" id="SSF110395">
    <property type="entry name" value="CutC-like"/>
    <property type="match status" value="1"/>
</dbReference>
<dbReference type="Gene3D" id="3.20.20.380">
    <property type="entry name" value="Copper homeostasis (CutC) domain"/>
    <property type="match status" value="1"/>
</dbReference>
<accession>A0A2P2CF05</accession>
<dbReference type="EMBL" id="CZKA01000061">
    <property type="protein sequence ID" value="CUR59592.1"/>
    <property type="molecule type" value="Genomic_DNA"/>
</dbReference>